<feature type="compositionally biased region" description="Polar residues" evidence="1">
    <location>
        <begin position="17"/>
        <end position="55"/>
    </location>
</feature>
<name>A0ABT3ASD5_9CYAN</name>
<evidence type="ECO:0000256" key="1">
    <source>
        <dbReference type="SAM" id="MobiDB-lite"/>
    </source>
</evidence>
<dbReference type="Proteomes" id="UP001526143">
    <property type="component" value="Unassembled WGS sequence"/>
</dbReference>
<protein>
    <submittedName>
        <fullName evidence="2">Uncharacterized protein</fullName>
    </submittedName>
</protein>
<keyword evidence="3" id="KW-1185">Reference proteome</keyword>
<evidence type="ECO:0000313" key="2">
    <source>
        <dbReference type="EMBL" id="MCV3212033.1"/>
    </source>
</evidence>
<organism evidence="2 3">
    <name type="scientific">Plectonema radiosum NIES-515</name>
    <dbReference type="NCBI Taxonomy" id="2986073"/>
    <lineage>
        <taxon>Bacteria</taxon>
        <taxon>Bacillati</taxon>
        <taxon>Cyanobacteriota</taxon>
        <taxon>Cyanophyceae</taxon>
        <taxon>Oscillatoriophycideae</taxon>
        <taxon>Oscillatoriales</taxon>
        <taxon>Microcoleaceae</taxon>
        <taxon>Plectonema</taxon>
    </lineage>
</organism>
<proteinExistence type="predicted"/>
<evidence type="ECO:0000313" key="3">
    <source>
        <dbReference type="Proteomes" id="UP001526143"/>
    </source>
</evidence>
<accession>A0ABT3ASD5</accession>
<feature type="compositionally biased region" description="Polar residues" evidence="1">
    <location>
        <begin position="81"/>
        <end position="98"/>
    </location>
</feature>
<sequence length="157" mass="18100">MLAFDCLPVNVIRKQKQSAPLTPRQYQPSSPTNSYNKLKQVKRNQTIPPINQSLTPSFNQFAPPPPQQPQPSLQINSNNNRQQVRPTQTTNQPLTPFSSLRPHSPQTRKLYGQMVRLLQGDSEAVNRLIDSQKSKNPDKSEEWIYEKVLFDLTRDRH</sequence>
<reference evidence="2 3" key="1">
    <citation type="submission" date="2022-10" db="EMBL/GenBank/DDBJ databases">
        <title>Identification of biosynthetic pathway for the production of the potent trypsin inhibitor radiosumin.</title>
        <authorList>
            <person name="Fewer D.P."/>
            <person name="Delbaje E."/>
            <person name="Ouyang X."/>
            <person name="Agostino P.D."/>
            <person name="Wahlsten M."/>
            <person name="Jokela J."/>
            <person name="Permi P."/>
            <person name="Haapaniemi E."/>
            <person name="Koistinen H."/>
        </authorList>
    </citation>
    <scope>NUCLEOTIDE SEQUENCE [LARGE SCALE GENOMIC DNA]</scope>
    <source>
        <strain evidence="2 3">NIES-515</strain>
    </source>
</reference>
<dbReference type="EMBL" id="JAOWRF010000004">
    <property type="protein sequence ID" value="MCV3212033.1"/>
    <property type="molecule type" value="Genomic_DNA"/>
</dbReference>
<gene>
    <name evidence="2" type="ORF">OGM63_00585</name>
</gene>
<feature type="compositionally biased region" description="Low complexity" evidence="1">
    <location>
        <begin position="70"/>
        <end position="80"/>
    </location>
</feature>
<feature type="region of interest" description="Disordered" evidence="1">
    <location>
        <begin position="15"/>
        <end position="106"/>
    </location>
</feature>
<comment type="caution">
    <text evidence="2">The sequence shown here is derived from an EMBL/GenBank/DDBJ whole genome shotgun (WGS) entry which is preliminary data.</text>
</comment>